<keyword evidence="2" id="KW-0521">NADP</keyword>
<evidence type="ECO:0000256" key="6">
    <source>
        <dbReference type="PIRSR" id="PIRSR000097-2"/>
    </source>
</evidence>
<dbReference type="PIRSF" id="PIRSF000097">
    <property type="entry name" value="AKR"/>
    <property type="match status" value="1"/>
</dbReference>
<dbReference type="InterPro" id="IPR023210">
    <property type="entry name" value="NADP_OxRdtase_dom"/>
</dbReference>
<feature type="site" description="Lowers pKa of active site Tyr" evidence="7">
    <location>
        <position position="78"/>
    </location>
</feature>
<dbReference type="SUPFAM" id="SSF51430">
    <property type="entry name" value="NAD(P)-linked oxidoreductase"/>
    <property type="match status" value="1"/>
</dbReference>
<evidence type="ECO:0000256" key="3">
    <source>
        <dbReference type="ARBA" id="ARBA00023002"/>
    </source>
</evidence>
<dbReference type="Pfam" id="PF00248">
    <property type="entry name" value="Aldo_ket_red"/>
    <property type="match status" value="1"/>
</dbReference>
<feature type="domain" description="NADP-dependent oxidoreductase" evidence="8">
    <location>
        <begin position="16"/>
        <end position="300"/>
    </location>
</feature>
<organism evidence="9 10">
    <name type="scientific">Dekkera bruxellensis</name>
    <name type="common">Brettanomyces custersii</name>
    <dbReference type="NCBI Taxonomy" id="5007"/>
    <lineage>
        <taxon>Eukaryota</taxon>
        <taxon>Fungi</taxon>
        <taxon>Dikarya</taxon>
        <taxon>Ascomycota</taxon>
        <taxon>Saccharomycotina</taxon>
        <taxon>Pichiomycetes</taxon>
        <taxon>Pichiales</taxon>
        <taxon>Pichiaceae</taxon>
        <taxon>Brettanomyces</taxon>
    </lineage>
</organism>
<dbReference type="InterPro" id="IPR036812">
    <property type="entry name" value="NAD(P)_OxRdtase_dom_sf"/>
</dbReference>
<feature type="active site" description="Proton donor" evidence="5">
    <location>
        <position position="49"/>
    </location>
</feature>
<comment type="similarity">
    <text evidence="1">Belongs to the aldo/keto reductase family.</text>
</comment>
<accession>A0A7D9CYB3</accession>
<feature type="binding site" evidence="6">
    <location>
        <position position="111"/>
    </location>
    <ligand>
        <name>substrate</name>
    </ligand>
</feature>
<dbReference type="FunFam" id="3.20.20.100:FF:000007">
    <property type="entry name" value="NAD(P)H-dependent D-xylose reductase xyl1"/>
    <property type="match status" value="1"/>
</dbReference>
<dbReference type="InterPro" id="IPR020471">
    <property type="entry name" value="AKR"/>
</dbReference>
<evidence type="ECO:0000256" key="7">
    <source>
        <dbReference type="PIRSR" id="PIRSR000097-3"/>
    </source>
</evidence>
<evidence type="ECO:0000313" key="9">
    <source>
        <dbReference type="EMBL" id="VUG18715.1"/>
    </source>
</evidence>
<protein>
    <submittedName>
        <fullName evidence="9">DEBR0S4_00606g1_1</fullName>
    </submittedName>
</protein>
<evidence type="ECO:0000256" key="4">
    <source>
        <dbReference type="ARBA" id="ARBA00023277"/>
    </source>
</evidence>
<dbReference type="PANTHER" id="PTHR43827">
    <property type="entry name" value="2,5-DIKETO-D-GLUCONIC ACID REDUCTASE"/>
    <property type="match status" value="1"/>
</dbReference>
<evidence type="ECO:0000259" key="8">
    <source>
        <dbReference type="Pfam" id="PF00248"/>
    </source>
</evidence>
<dbReference type="Gene3D" id="3.20.20.100">
    <property type="entry name" value="NADP-dependent oxidoreductase domain"/>
    <property type="match status" value="1"/>
</dbReference>
<sequence length="324" mass="36580">MTKLVTLNNGIKIPQIGFGCWKVPNKICADQIYQAIKSGYRLFDGATDYGNEKEVGLGIKKAIADGIVKREDLTIVSKLWNSYHSPKNVKLVVKKILGDLGLDYLDVLYMHFPIAQKFVEIDQKYPPGFYCGEQGWDFEDVPISVTWSAMEDLVHAGLVKSIGISNFTGALIQDLLRGCRIRPQLLQIEHHPYLVQKNLIKWVQAQGIVVVAYSSFGPQSFIELNSKTAQDTPPLFTHPTIKKIAAAHSASTAQILLRWATQNDICIIPKSSKKERLLENLQSDSFDLTDEELAEIDHLDQNLRFNDPWDWVQGDIKKKIPTFL</sequence>
<dbReference type="AlphaFoldDB" id="A0A7D9CYB3"/>
<evidence type="ECO:0000313" key="10">
    <source>
        <dbReference type="Proteomes" id="UP000478008"/>
    </source>
</evidence>
<dbReference type="GO" id="GO:0016616">
    <property type="term" value="F:oxidoreductase activity, acting on the CH-OH group of donors, NAD or NADP as acceptor"/>
    <property type="evidence" value="ECO:0007669"/>
    <property type="project" value="UniProtKB-ARBA"/>
</dbReference>
<keyword evidence="3" id="KW-0560">Oxidoreductase</keyword>
<dbReference type="InterPro" id="IPR018170">
    <property type="entry name" value="Aldo/ket_reductase_CS"/>
</dbReference>
<evidence type="ECO:0000256" key="5">
    <source>
        <dbReference type="PIRSR" id="PIRSR000097-1"/>
    </source>
</evidence>
<dbReference type="Proteomes" id="UP000478008">
    <property type="component" value="Unassembled WGS sequence"/>
</dbReference>
<dbReference type="PROSITE" id="PS00798">
    <property type="entry name" value="ALDOKETO_REDUCTASE_1"/>
    <property type="match status" value="1"/>
</dbReference>
<reference evidence="9 10" key="1">
    <citation type="submission" date="2019-07" db="EMBL/GenBank/DDBJ databases">
        <authorList>
            <person name="Friedrich A."/>
            <person name="Schacherer J."/>
        </authorList>
    </citation>
    <scope>NUCLEOTIDE SEQUENCE [LARGE SCALE GENOMIC DNA]</scope>
</reference>
<dbReference type="PROSITE" id="PS00062">
    <property type="entry name" value="ALDOKETO_REDUCTASE_2"/>
    <property type="match status" value="1"/>
</dbReference>
<dbReference type="EMBL" id="CABFWN010000004">
    <property type="protein sequence ID" value="VUG18715.1"/>
    <property type="molecule type" value="Genomic_DNA"/>
</dbReference>
<evidence type="ECO:0000256" key="2">
    <source>
        <dbReference type="ARBA" id="ARBA00022857"/>
    </source>
</evidence>
<proteinExistence type="inferred from homology"/>
<gene>
    <name evidence="9" type="primary">GRE3</name>
    <name evidence="9" type="ORF">DEBR0S4_00606G</name>
</gene>
<name>A0A7D9CYB3_DEKBR</name>
<keyword evidence="10" id="KW-1185">Reference proteome</keyword>
<dbReference type="PANTHER" id="PTHR43827:SF3">
    <property type="entry name" value="NADP-DEPENDENT OXIDOREDUCTASE DOMAIN-CONTAINING PROTEIN"/>
    <property type="match status" value="1"/>
</dbReference>
<keyword evidence="4" id="KW-0119">Carbohydrate metabolism</keyword>
<evidence type="ECO:0000256" key="1">
    <source>
        <dbReference type="ARBA" id="ARBA00007905"/>
    </source>
</evidence>
<dbReference type="PRINTS" id="PR00069">
    <property type="entry name" value="ALDKETRDTASE"/>
</dbReference>